<protein>
    <recommendedName>
        <fullName evidence="1">RGS domain-containing protein</fullName>
    </recommendedName>
</protein>
<dbReference type="Pfam" id="PF00615">
    <property type="entry name" value="RGS"/>
    <property type="match status" value="1"/>
</dbReference>
<dbReference type="OMA" id="YPSQQVN"/>
<dbReference type="Ensembl" id="ENSCVAT00000019637.1">
    <property type="protein sequence ID" value="ENSCVAP00000012393.1"/>
    <property type="gene ID" value="ENSCVAG00000014816.1"/>
</dbReference>
<dbReference type="SMART" id="SM00315">
    <property type="entry name" value="RGS"/>
    <property type="match status" value="1"/>
</dbReference>
<keyword evidence="3" id="KW-1185">Reference proteome</keyword>
<organism evidence="2 3">
    <name type="scientific">Cyprinodon variegatus</name>
    <name type="common">Sheepshead minnow</name>
    <dbReference type="NCBI Taxonomy" id="28743"/>
    <lineage>
        <taxon>Eukaryota</taxon>
        <taxon>Metazoa</taxon>
        <taxon>Chordata</taxon>
        <taxon>Craniata</taxon>
        <taxon>Vertebrata</taxon>
        <taxon>Euteleostomi</taxon>
        <taxon>Actinopterygii</taxon>
        <taxon>Neopterygii</taxon>
        <taxon>Teleostei</taxon>
        <taxon>Neoteleostei</taxon>
        <taxon>Acanthomorphata</taxon>
        <taxon>Ovalentaria</taxon>
        <taxon>Atherinomorphae</taxon>
        <taxon>Cyprinodontiformes</taxon>
        <taxon>Cyprinodontidae</taxon>
        <taxon>Cyprinodon</taxon>
    </lineage>
</organism>
<evidence type="ECO:0000259" key="1">
    <source>
        <dbReference type="SMART" id="SM00315"/>
    </source>
</evidence>
<dbReference type="PANTHER" id="PTHR46583">
    <property type="entry name" value="REGULATOR OF G-PROTEIN SIGNALING 22"/>
    <property type="match status" value="1"/>
</dbReference>
<dbReference type="Gene3D" id="1.10.167.10">
    <property type="entry name" value="Regulator of G-protein Signalling 4, domain 2"/>
    <property type="match status" value="3"/>
</dbReference>
<dbReference type="GO" id="GO:0005634">
    <property type="term" value="C:nucleus"/>
    <property type="evidence" value="ECO:0007669"/>
    <property type="project" value="TreeGrafter"/>
</dbReference>
<dbReference type="GO" id="GO:0009966">
    <property type="term" value="P:regulation of signal transduction"/>
    <property type="evidence" value="ECO:0007669"/>
    <property type="project" value="InterPro"/>
</dbReference>
<dbReference type="InterPro" id="IPR042651">
    <property type="entry name" value="Rgs22"/>
</dbReference>
<dbReference type="SUPFAM" id="SSF48097">
    <property type="entry name" value="Regulator of G-protein signaling, RGS"/>
    <property type="match status" value="3"/>
</dbReference>
<dbReference type="PANTHER" id="PTHR46583:SF1">
    <property type="entry name" value="REGULATOR OF G-PROTEIN SIGNALING 22"/>
    <property type="match status" value="1"/>
</dbReference>
<feature type="domain" description="RGS" evidence="1">
    <location>
        <begin position="361"/>
        <end position="481"/>
    </location>
</feature>
<proteinExistence type="predicted"/>
<dbReference type="STRING" id="28743.ENSCVAP00000012393"/>
<evidence type="ECO:0000313" key="2">
    <source>
        <dbReference type="Ensembl" id="ENSCVAP00000012393.1"/>
    </source>
</evidence>
<dbReference type="GeneTree" id="ENSGT00500000044936"/>
<dbReference type="Proteomes" id="UP000265020">
    <property type="component" value="Unassembled WGS sequence"/>
</dbReference>
<accession>A0A3Q2D217</accession>
<reference evidence="2" key="1">
    <citation type="submission" date="2025-08" db="UniProtKB">
        <authorList>
            <consortium name="Ensembl"/>
        </authorList>
    </citation>
    <scope>IDENTIFICATION</scope>
</reference>
<dbReference type="GO" id="GO:0001965">
    <property type="term" value="F:G-protein alpha-subunit binding"/>
    <property type="evidence" value="ECO:0007669"/>
    <property type="project" value="InterPro"/>
</dbReference>
<dbReference type="InterPro" id="IPR044926">
    <property type="entry name" value="RGS_subdomain_2"/>
</dbReference>
<dbReference type="GO" id="GO:0005737">
    <property type="term" value="C:cytoplasm"/>
    <property type="evidence" value="ECO:0007669"/>
    <property type="project" value="TreeGrafter"/>
</dbReference>
<evidence type="ECO:0000313" key="3">
    <source>
        <dbReference type="Proteomes" id="UP000265020"/>
    </source>
</evidence>
<dbReference type="InterPro" id="IPR016137">
    <property type="entry name" value="RGS"/>
</dbReference>
<sequence>MYNIQSKVGLYLTVLLLNSIMVDKQIAMNSLLLMLHKGKKSHNLWLNAVYFCIDLQQYHELFHQDERDPYREQREAQLLYSTYIISYARRSINVPPEIGRAVYNRLQPAFEELFDEVEEHALDILLEPWTLLMEGDKKTLQQEEVRCVDSPAYRELQKLYEASVQQLKQVCKHLSLPHVQQWESMFAPPSVPPSAPRRYRLTSVLGLRDEVGHFMAFLQKHDASIHLMCWLDLERFRKTSKKDKAFRKERLSQIAFKYLNKNYFFGPDSPATAEQQEYVGDNGRFSDPVVVGIQEIIRNYMEERWMPLFLSTEEFRERQKQKEKSNGFKISFKKKRGAWLYKPLFSPSPGLWWTSTIKIMLFRRALLQPSTCSQFQHFVSLKGNFLENDVRFWVEAQRYKDLYHSHSDLGIIQQKISTIISCFINSSVPPSLQIDILPDQAQRILEQRQQPGPYIFREAQVPGLLKFWDKFQQLRRQGGNLSKLLKMLDLNNQPENWSRGQTC</sequence>
<dbReference type="AlphaFoldDB" id="A0A3Q2D217"/>
<name>A0A3Q2D217_CYPVA</name>
<dbReference type="InterPro" id="IPR036305">
    <property type="entry name" value="RGS_sf"/>
</dbReference>
<reference evidence="2" key="2">
    <citation type="submission" date="2025-09" db="UniProtKB">
        <authorList>
            <consortium name="Ensembl"/>
        </authorList>
    </citation>
    <scope>IDENTIFICATION</scope>
</reference>